<dbReference type="InterPro" id="IPR036249">
    <property type="entry name" value="Thioredoxin-like_sf"/>
</dbReference>
<dbReference type="InterPro" id="IPR003782">
    <property type="entry name" value="SCO1/SenC"/>
</dbReference>
<organism evidence="7 8">
    <name type="scientific">Brevibacillus fluminis</name>
    <dbReference type="NCBI Taxonomy" id="511487"/>
    <lineage>
        <taxon>Bacteria</taxon>
        <taxon>Bacillati</taxon>
        <taxon>Bacillota</taxon>
        <taxon>Bacilli</taxon>
        <taxon>Bacillales</taxon>
        <taxon>Paenibacillaceae</taxon>
        <taxon>Brevibacillus</taxon>
    </lineage>
</organism>
<dbReference type="GO" id="GO:0046872">
    <property type="term" value="F:metal ion binding"/>
    <property type="evidence" value="ECO:0007669"/>
    <property type="project" value="UniProtKB-KW"/>
</dbReference>
<accession>A0A3M8DWV6</accession>
<evidence type="ECO:0000313" key="8">
    <source>
        <dbReference type="Proteomes" id="UP000271031"/>
    </source>
</evidence>
<keyword evidence="2 3" id="KW-0186">Copper</keyword>
<name>A0A3M8DWV6_9BACL</name>
<protein>
    <submittedName>
        <fullName evidence="7">SCO family protein</fullName>
    </submittedName>
</protein>
<comment type="similarity">
    <text evidence="1">Belongs to the SCO1/2 family.</text>
</comment>
<dbReference type="PROSITE" id="PS51352">
    <property type="entry name" value="THIOREDOXIN_2"/>
    <property type="match status" value="1"/>
</dbReference>
<dbReference type="CDD" id="cd02968">
    <property type="entry name" value="SCO"/>
    <property type="match status" value="1"/>
</dbReference>
<dbReference type="PANTHER" id="PTHR12151">
    <property type="entry name" value="ELECTRON TRANSPORT PROTIN SCO1/SENC FAMILY MEMBER"/>
    <property type="match status" value="1"/>
</dbReference>
<gene>
    <name evidence="7" type="ORF">EDM56_05370</name>
</gene>
<dbReference type="OrthoDB" id="9811998at2"/>
<keyword evidence="5" id="KW-0472">Membrane</keyword>
<dbReference type="AlphaFoldDB" id="A0A3M8DWV6"/>
<feature type="binding site" evidence="3">
    <location>
        <position position="70"/>
    </location>
    <ligand>
        <name>Cu cation</name>
        <dbReference type="ChEBI" id="CHEBI:23378"/>
    </ligand>
</feature>
<evidence type="ECO:0000259" key="6">
    <source>
        <dbReference type="PROSITE" id="PS51352"/>
    </source>
</evidence>
<comment type="caution">
    <text evidence="7">The sequence shown here is derived from an EMBL/GenBank/DDBJ whole genome shotgun (WGS) entry which is preliminary data.</text>
</comment>
<dbReference type="Proteomes" id="UP000271031">
    <property type="component" value="Unassembled WGS sequence"/>
</dbReference>
<keyword evidence="4" id="KW-1015">Disulfide bond</keyword>
<dbReference type="EMBL" id="RHHQ01000005">
    <property type="protein sequence ID" value="RNB91467.1"/>
    <property type="molecule type" value="Genomic_DNA"/>
</dbReference>
<evidence type="ECO:0000256" key="1">
    <source>
        <dbReference type="ARBA" id="ARBA00010996"/>
    </source>
</evidence>
<keyword evidence="5" id="KW-1133">Transmembrane helix</keyword>
<evidence type="ECO:0000256" key="4">
    <source>
        <dbReference type="PIRSR" id="PIRSR603782-2"/>
    </source>
</evidence>
<keyword evidence="5" id="KW-0812">Transmembrane</keyword>
<feature type="binding site" evidence="3">
    <location>
        <position position="74"/>
    </location>
    <ligand>
        <name>Cu cation</name>
        <dbReference type="ChEBI" id="CHEBI:23378"/>
    </ligand>
</feature>
<feature type="transmembrane region" description="Helical" evidence="5">
    <location>
        <begin position="6"/>
        <end position="26"/>
    </location>
</feature>
<proteinExistence type="inferred from homology"/>
<keyword evidence="8" id="KW-1185">Reference proteome</keyword>
<feature type="domain" description="Thioredoxin" evidence="6">
    <location>
        <begin position="32"/>
        <end position="197"/>
    </location>
</feature>
<dbReference type="Gene3D" id="3.40.30.10">
    <property type="entry name" value="Glutaredoxin"/>
    <property type="match status" value="1"/>
</dbReference>
<dbReference type="RefSeq" id="WP_122916859.1">
    <property type="nucleotide sequence ID" value="NZ_RHHQ01000005.1"/>
</dbReference>
<dbReference type="Pfam" id="PF02630">
    <property type="entry name" value="SCO1-SenC"/>
    <property type="match status" value="1"/>
</dbReference>
<evidence type="ECO:0000313" key="7">
    <source>
        <dbReference type="EMBL" id="RNB91467.1"/>
    </source>
</evidence>
<dbReference type="SUPFAM" id="SSF52833">
    <property type="entry name" value="Thioredoxin-like"/>
    <property type="match status" value="1"/>
</dbReference>
<feature type="disulfide bond" description="Redox-active" evidence="4">
    <location>
        <begin position="70"/>
        <end position="74"/>
    </location>
</feature>
<feature type="binding site" evidence="3">
    <location>
        <position position="160"/>
    </location>
    <ligand>
        <name>Cu cation</name>
        <dbReference type="ChEBI" id="CHEBI:23378"/>
    </ligand>
</feature>
<reference evidence="7 8" key="1">
    <citation type="submission" date="2018-10" db="EMBL/GenBank/DDBJ databases">
        <title>Phylogenomics of Brevibacillus.</title>
        <authorList>
            <person name="Dunlap C."/>
        </authorList>
    </citation>
    <scope>NUCLEOTIDE SEQUENCE [LARGE SCALE GENOMIC DNA]</scope>
    <source>
        <strain evidence="7 8">JCM 15716</strain>
    </source>
</reference>
<dbReference type="InterPro" id="IPR013766">
    <property type="entry name" value="Thioredoxin_domain"/>
</dbReference>
<evidence type="ECO:0000256" key="3">
    <source>
        <dbReference type="PIRSR" id="PIRSR603782-1"/>
    </source>
</evidence>
<dbReference type="PANTHER" id="PTHR12151:SF25">
    <property type="entry name" value="LINALOOL DEHYDRATASE_ISOMERASE DOMAIN-CONTAINING PROTEIN"/>
    <property type="match status" value="1"/>
</dbReference>
<evidence type="ECO:0000256" key="5">
    <source>
        <dbReference type="SAM" id="Phobius"/>
    </source>
</evidence>
<sequence length="198" mass="22311">MRKYWLAILASVIGLAVIGYFGYSYYEQKHRLPVYKTMPDFALENLDGSPFHFSDTDGKVRLVAFIFTNCIDVCPPTTLNMAKIQKELKAEGLFGKDVQLMTVSFDPERDTPAVLQKYADSFGADQTGWHFLRGEEATVAQVAQSFGVGVLKQPDGTFVHTMKIFLIDKEKKMRAIYGMAAEMDMDKIIGDMKRVANE</sequence>
<keyword evidence="3" id="KW-0479">Metal-binding</keyword>
<evidence type="ECO:0000256" key="2">
    <source>
        <dbReference type="ARBA" id="ARBA00023008"/>
    </source>
</evidence>